<name>A0A660SP05_UNCW3</name>
<gene>
    <name evidence="1" type="ORF">DRP53_00140</name>
</gene>
<dbReference type="AlphaFoldDB" id="A0A660SP05"/>
<proteinExistence type="predicted"/>
<protein>
    <recommendedName>
        <fullName evidence="3">VCBS repeat-containing protein</fullName>
    </recommendedName>
</protein>
<sequence>MRRVVLFSLVIVPIWAQAPRFYAPETLKSSGANIDVGYYGAPFIYDWDGDGKKDLVTGQFTSGKVRFYRNVGLNNNPIFMGYEYLKADGKDITVYSG</sequence>
<evidence type="ECO:0000313" key="2">
    <source>
        <dbReference type="Proteomes" id="UP000268469"/>
    </source>
</evidence>
<accession>A0A660SP05</accession>
<dbReference type="Proteomes" id="UP000268469">
    <property type="component" value="Unassembled WGS sequence"/>
</dbReference>
<organism evidence="1 2">
    <name type="scientific">candidate division WOR-3 bacterium</name>
    <dbReference type="NCBI Taxonomy" id="2052148"/>
    <lineage>
        <taxon>Bacteria</taxon>
        <taxon>Bacteria division WOR-3</taxon>
    </lineage>
</organism>
<dbReference type="EMBL" id="QNBE01000001">
    <property type="protein sequence ID" value="RKX71836.1"/>
    <property type="molecule type" value="Genomic_DNA"/>
</dbReference>
<dbReference type="InterPro" id="IPR028994">
    <property type="entry name" value="Integrin_alpha_N"/>
</dbReference>
<comment type="caution">
    <text evidence="1">The sequence shown here is derived from an EMBL/GenBank/DDBJ whole genome shotgun (WGS) entry which is preliminary data.</text>
</comment>
<dbReference type="SUPFAM" id="SSF69318">
    <property type="entry name" value="Integrin alpha N-terminal domain"/>
    <property type="match status" value="1"/>
</dbReference>
<evidence type="ECO:0000313" key="1">
    <source>
        <dbReference type="EMBL" id="RKX71836.1"/>
    </source>
</evidence>
<evidence type="ECO:0008006" key="3">
    <source>
        <dbReference type="Google" id="ProtNLM"/>
    </source>
</evidence>
<reference evidence="1 2" key="1">
    <citation type="submission" date="2018-06" db="EMBL/GenBank/DDBJ databases">
        <title>Extensive metabolic versatility and redundancy in microbially diverse, dynamic hydrothermal sediments.</title>
        <authorList>
            <person name="Dombrowski N."/>
            <person name="Teske A."/>
            <person name="Baker B.J."/>
        </authorList>
    </citation>
    <scope>NUCLEOTIDE SEQUENCE [LARGE SCALE GENOMIC DNA]</scope>
    <source>
        <strain evidence="1">B36_G15</strain>
    </source>
</reference>